<keyword evidence="2" id="KW-1185">Reference proteome</keyword>
<proteinExistence type="predicted"/>
<gene>
    <name evidence="1" type="ordered locus">Cwoe_4661</name>
</gene>
<protein>
    <submittedName>
        <fullName evidence="1">Uncharacterized protein</fullName>
    </submittedName>
</protein>
<accession>D3F9X9</accession>
<reference evidence="2" key="2">
    <citation type="submission" date="2010-01" db="EMBL/GenBank/DDBJ databases">
        <title>The complete genome of Conexibacter woesei DSM 14684.</title>
        <authorList>
            <consortium name="US DOE Joint Genome Institute (JGI-PGF)"/>
            <person name="Lucas S."/>
            <person name="Copeland A."/>
            <person name="Lapidus A."/>
            <person name="Glavina del Rio T."/>
            <person name="Dalin E."/>
            <person name="Tice H."/>
            <person name="Bruce D."/>
            <person name="Goodwin L."/>
            <person name="Pitluck S."/>
            <person name="Kyrpides N."/>
            <person name="Mavromatis K."/>
            <person name="Ivanova N."/>
            <person name="Mikhailova N."/>
            <person name="Chertkov O."/>
            <person name="Brettin T."/>
            <person name="Detter J.C."/>
            <person name="Han C."/>
            <person name="Larimer F."/>
            <person name="Land M."/>
            <person name="Hauser L."/>
            <person name="Markowitz V."/>
            <person name="Cheng J.-F."/>
            <person name="Hugenholtz P."/>
            <person name="Woyke T."/>
            <person name="Wu D."/>
            <person name="Pukall R."/>
            <person name="Steenblock K."/>
            <person name="Schneider S."/>
            <person name="Klenk H.-P."/>
            <person name="Eisen J.A."/>
        </authorList>
    </citation>
    <scope>NUCLEOTIDE SEQUENCE [LARGE SCALE GENOMIC DNA]</scope>
    <source>
        <strain evidence="2">DSM 14684 / CIP 108061 / JCM 11494 / NBRC 100937 / ID131577</strain>
    </source>
</reference>
<organism evidence="1 2">
    <name type="scientific">Conexibacter woesei (strain DSM 14684 / CCUG 47730 / CIP 108061 / JCM 11494 / NBRC 100937 / ID131577)</name>
    <dbReference type="NCBI Taxonomy" id="469383"/>
    <lineage>
        <taxon>Bacteria</taxon>
        <taxon>Bacillati</taxon>
        <taxon>Actinomycetota</taxon>
        <taxon>Thermoleophilia</taxon>
        <taxon>Solirubrobacterales</taxon>
        <taxon>Conexibacteraceae</taxon>
        <taxon>Conexibacter</taxon>
    </lineage>
</organism>
<dbReference type="RefSeq" id="WP_012936125.1">
    <property type="nucleotide sequence ID" value="NC_013739.1"/>
</dbReference>
<reference evidence="1 2" key="1">
    <citation type="journal article" date="2010" name="Stand. Genomic Sci.">
        <title>Complete genome sequence of Conexibacter woesei type strain (ID131577).</title>
        <authorList>
            <person name="Pukall R."/>
            <person name="Lapidus A."/>
            <person name="Glavina Del Rio T."/>
            <person name="Copeland A."/>
            <person name="Tice H."/>
            <person name="Cheng J.-F."/>
            <person name="Lucas S."/>
            <person name="Chen F."/>
            <person name="Nolan M."/>
            <person name="Bruce D."/>
            <person name="Goodwin L."/>
            <person name="Pitluck S."/>
            <person name="Mavromatis K."/>
            <person name="Ivanova N."/>
            <person name="Ovchinnikova G."/>
            <person name="Pati A."/>
            <person name="Chen A."/>
            <person name="Palaniappan K."/>
            <person name="Land M."/>
            <person name="Hauser L."/>
            <person name="Chang Y.-J."/>
            <person name="Jeffries C.D."/>
            <person name="Chain P."/>
            <person name="Meincke L."/>
            <person name="Sims D."/>
            <person name="Brettin T."/>
            <person name="Detter J.C."/>
            <person name="Rohde M."/>
            <person name="Goeker M."/>
            <person name="Bristow J."/>
            <person name="Eisen J.A."/>
            <person name="Markowitz V."/>
            <person name="Kyrpides N.C."/>
            <person name="Klenk H.-P."/>
            <person name="Hugenholtz P."/>
        </authorList>
    </citation>
    <scope>NUCLEOTIDE SEQUENCE [LARGE SCALE GENOMIC DNA]</scope>
    <source>
        <strain evidence="2">DSM 14684 / CIP 108061 / JCM 11494 / NBRC 100937 / ID131577</strain>
    </source>
</reference>
<dbReference type="STRING" id="469383.Cwoe_4661"/>
<name>D3F9X9_CONWI</name>
<dbReference type="KEGG" id="cwo:Cwoe_4661"/>
<evidence type="ECO:0000313" key="2">
    <source>
        <dbReference type="Proteomes" id="UP000008229"/>
    </source>
</evidence>
<dbReference type="HOGENOM" id="CLU_1382068_0_0_11"/>
<sequence length="197" mass="21079">MLSATNLFAEVDDHDHDAIARDLHAAILRGGELTGTDAEAERTRGSHALMCAAGELLTEVALVSQVFERELLRRPAPTDTELREPSERLRDTSAAAARLLWRALEAHPRNTYQLDAGRDGVARVAGAVLSGDSERLGLPPRGPVTIARGAVGELFDALSCEPDDPAMVPVHLATSLGYVVSLYMLATTLTGRTMSVL</sequence>
<dbReference type="Proteomes" id="UP000008229">
    <property type="component" value="Chromosome"/>
</dbReference>
<dbReference type="EMBL" id="CP001854">
    <property type="protein sequence ID" value="ADB53074.1"/>
    <property type="molecule type" value="Genomic_DNA"/>
</dbReference>
<dbReference type="AlphaFoldDB" id="D3F9X9"/>
<evidence type="ECO:0000313" key="1">
    <source>
        <dbReference type="EMBL" id="ADB53074.1"/>
    </source>
</evidence>